<evidence type="ECO:0000256" key="1">
    <source>
        <dbReference type="SAM" id="MobiDB-lite"/>
    </source>
</evidence>
<feature type="compositionally biased region" description="Basic and acidic residues" evidence="1">
    <location>
        <begin position="277"/>
        <end position="287"/>
    </location>
</feature>
<evidence type="ECO:0000313" key="4">
    <source>
        <dbReference type="Proteomes" id="UP001151760"/>
    </source>
</evidence>
<feature type="region of interest" description="Disordered" evidence="1">
    <location>
        <begin position="149"/>
        <end position="169"/>
    </location>
</feature>
<feature type="compositionally biased region" description="Polar residues" evidence="1">
    <location>
        <begin position="523"/>
        <end position="538"/>
    </location>
</feature>
<dbReference type="PANTHER" id="PTHR33067">
    <property type="entry name" value="RNA-DIRECTED DNA POLYMERASE-RELATED"/>
    <property type="match status" value="1"/>
</dbReference>
<reference evidence="3" key="1">
    <citation type="journal article" date="2022" name="Int. J. Mol. Sci.">
        <title>Draft Genome of Tanacetum Coccineum: Genomic Comparison of Closely Related Tanacetum-Family Plants.</title>
        <authorList>
            <person name="Yamashiro T."/>
            <person name="Shiraishi A."/>
            <person name="Nakayama K."/>
            <person name="Satake H."/>
        </authorList>
    </citation>
    <scope>NUCLEOTIDE SEQUENCE</scope>
</reference>
<feature type="region of interest" description="Disordered" evidence="1">
    <location>
        <begin position="515"/>
        <end position="538"/>
    </location>
</feature>
<feature type="compositionally biased region" description="Polar residues" evidence="1">
    <location>
        <begin position="151"/>
        <end position="169"/>
    </location>
</feature>
<protein>
    <submittedName>
        <fullName evidence="3">Reverse transcriptase domain-containing protein</fullName>
    </submittedName>
</protein>
<evidence type="ECO:0000259" key="2">
    <source>
        <dbReference type="Pfam" id="PF03732"/>
    </source>
</evidence>
<keyword evidence="4" id="KW-1185">Reference proteome</keyword>
<name>A0ABQ4YJ50_9ASTR</name>
<accession>A0ABQ4YJ50</accession>
<dbReference type="Gene3D" id="2.40.70.10">
    <property type="entry name" value="Acid Proteases"/>
    <property type="match status" value="1"/>
</dbReference>
<dbReference type="InterPro" id="IPR005162">
    <property type="entry name" value="Retrotrans_gag_dom"/>
</dbReference>
<comment type="caution">
    <text evidence="3">The sequence shown here is derived from an EMBL/GenBank/DDBJ whole genome shotgun (WGS) entry which is preliminary data.</text>
</comment>
<sequence length="538" mass="59813">MAGQAPPQGPIPDLRPMEELLQAPTDGVGDAIVGAARTWLEKEPPNSITTWNDLVSKFVNRFFPPSKTTNLRNEITRFQQRFGETFAEAWDRFKDLLNKCPHHGFSPLHQIDTFYNSLNQSEQDSLNSAAGGNFLTKNTQEALTIIENKSKVQTSRNKPQVSSASGSSTQDAALTALTKHVEALVSMNRPINSIQNGCETCGGPHAYYECQAADGYTQEDAYATTGTYNAGGNSYQPQVLPSNTVPNPREDLKAFTTWSGVTLARPSVLPPPFSSSKEVEREPKTTTDKLPPAPVSSPVIPEQNPHQPPIPYPSRLNKDKLQDKFDIQIHSFLQMFKKLYFNISLAKALAHMPKFAKMVKDLLTNKEKLLELANTPLNENCSAVLLKKLPEKLGDTGRFLIPCDFYGLESCMALADLGASINLMPLSVWKTLSLPELTPTRMTLELATRTVAYPAGIAEDVFVQVGKFTFPADFVVVDYDVDPRVPLILGRPFDMYGYYKNHKKRTKIRAKTNTRRKEYTRAENLSSKGQQKSTLVNP</sequence>
<organism evidence="3 4">
    <name type="scientific">Tanacetum coccineum</name>
    <dbReference type="NCBI Taxonomy" id="301880"/>
    <lineage>
        <taxon>Eukaryota</taxon>
        <taxon>Viridiplantae</taxon>
        <taxon>Streptophyta</taxon>
        <taxon>Embryophyta</taxon>
        <taxon>Tracheophyta</taxon>
        <taxon>Spermatophyta</taxon>
        <taxon>Magnoliopsida</taxon>
        <taxon>eudicotyledons</taxon>
        <taxon>Gunneridae</taxon>
        <taxon>Pentapetalae</taxon>
        <taxon>asterids</taxon>
        <taxon>campanulids</taxon>
        <taxon>Asterales</taxon>
        <taxon>Asteraceae</taxon>
        <taxon>Asteroideae</taxon>
        <taxon>Anthemideae</taxon>
        <taxon>Anthemidinae</taxon>
        <taxon>Tanacetum</taxon>
    </lineage>
</organism>
<keyword evidence="3" id="KW-0695">RNA-directed DNA polymerase</keyword>
<proteinExistence type="predicted"/>
<dbReference type="Pfam" id="PF03732">
    <property type="entry name" value="Retrotrans_gag"/>
    <property type="match status" value="1"/>
</dbReference>
<dbReference type="CDD" id="cd00303">
    <property type="entry name" value="retropepsin_like"/>
    <property type="match status" value="1"/>
</dbReference>
<feature type="domain" description="Retrotransposon gag" evidence="2">
    <location>
        <begin position="34"/>
        <end position="119"/>
    </location>
</feature>
<dbReference type="GO" id="GO:0003964">
    <property type="term" value="F:RNA-directed DNA polymerase activity"/>
    <property type="evidence" value="ECO:0007669"/>
    <property type="project" value="UniProtKB-KW"/>
</dbReference>
<feature type="region of interest" description="Disordered" evidence="1">
    <location>
        <begin position="269"/>
        <end position="311"/>
    </location>
</feature>
<keyword evidence="3" id="KW-0548">Nucleotidyltransferase</keyword>
<dbReference type="EMBL" id="BQNB010010451">
    <property type="protein sequence ID" value="GJS77481.1"/>
    <property type="molecule type" value="Genomic_DNA"/>
</dbReference>
<dbReference type="Proteomes" id="UP001151760">
    <property type="component" value="Unassembled WGS sequence"/>
</dbReference>
<dbReference type="Pfam" id="PF13650">
    <property type="entry name" value="Asp_protease_2"/>
    <property type="match status" value="1"/>
</dbReference>
<keyword evidence="3" id="KW-0808">Transferase</keyword>
<dbReference type="PANTHER" id="PTHR33067:SF35">
    <property type="entry name" value="ASPARTIC PEPTIDASE DDI1-TYPE DOMAIN-CONTAINING PROTEIN"/>
    <property type="match status" value="1"/>
</dbReference>
<dbReference type="InterPro" id="IPR021109">
    <property type="entry name" value="Peptidase_aspartic_dom_sf"/>
</dbReference>
<reference evidence="3" key="2">
    <citation type="submission" date="2022-01" db="EMBL/GenBank/DDBJ databases">
        <authorList>
            <person name="Yamashiro T."/>
            <person name="Shiraishi A."/>
            <person name="Satake H."/>
            <person name="Nakayama K."/>
        </authorList>
    </citation>
    <scope>NUCLEOTIDE SEQUENCE</scope>
</reference>
<evidence type="ECO:0000313" key="3">
    <source>
        <dbReference type="EMBL" id="GJS77481.1"/>
    </source>
</evidence>
<gene>
    <name evidence="3" type="ORF">Tco_0727362</name>
</gene>